<gene>
    <name evidence="1" type="ORF">H6G81_14620</name>
</gene>
<protein>
    <submittedName>
        <fullName evidence="1">Uncharacterized protein</fullName>
    </submittedName>
</protein>
<reference evidence="1 2" key="1">
    <citation type="journal article" date="2020" name="ISME J.">
        <title>Comparative genomics reveals insights into cyanobacterial evolution and habitat adaptation.</title>
        <authorList>
            <person name="Chen M.Y."/>
            <person name="Teng W.K."/>
            <person name="Zhao L."/>
            <person name="Hu C.X."/>
            <person name="Zhou Y.K."/>
            <person name="Han B.P."/>
            <person name="Song L.R."/>
            <person name="Shu W.S."/>
        </authorList>
    </citation>
    <scope>NUCLEOTIDE SEQUENCE [LARGE SCALE GENOMIC DNA]</scope>
    <source>
        <strain evidence="1 2">FACHB-248</strain>
    </source>
</reference>
<dbReference type="InterPro" id="IPR023299">
    <property type="entry name" value="ATPase_P-typ_cyto_dom_N"/>
</dbReference>
<proteinExistence type="predicted"/>
<evidence type="ECO:0000313" key="2">
    <source>
        <dbReference type="Proteomes" id="UP000660380"/>
    </source>
</evidence>
<sequence>MPTYLSGSNGLLIGIVGVADTLKPEAYEAVAALSKERVKVVLLTRDN</sequence>
<name>A0ABR8GQR4_9CYAN</name>
<dbReference type="Gene3D" id="3.40.50.1000">
    <property type="entry name" value="HAD superfamily/HAD-like"/>
    <property type="match status" value="1"/>
</dbReference>
<accession>A0ABR8GQR4</accession>
<dbReference type="Gene3D" id="3.40.1110.10">
    <property type="entry name" value="Calcium-transporting ATPase, cytoplasmic domain N"/>
    <property type="match status" value="1"/>
</dbReference>
<dbReference type="EMBL" id="JACJTA010000028">
    <property type="protein sequence ID" value="MBD2605726.1"/>
    <property type="molecule type" value="Genomic_DNA"/>
</dbReference>
<dbReference type="Proteomes" id="UP000660380">
    <property type="component" value="Unassembled WGS sequence"/>
</dbReference>
<dbReference type="SUPFAM" id="SSF56784">
    <property type="entry name" value="HAD-like"/>
    <property type="match status" value="1"/>
</dbReference>
<dbReference type="InterPro" id="IPR023214">
    <property type="entry name" value="HAD_sf"/>
</dbReference>
<comment type="caution">
    <text evidence="1">The sequence shown here is derived from an EMBL/GenBank/DDBJ whole genome shotgun (WGS) entry which is preliminary data.</text>
</comment>
<evidence type="ECO:0000313" key="1">
    <source>
        <dbReference type="EMBL" id="MBD2605726.1"/>
    </source>
</evidence>
<dbReference type="InterPro" id="IPR036412">
    <property type="entry name" value="HAD-like_sf"/>
</dbReference>
<organism evidence="1 2">
    <name type="scientific">Scytonema hofmannii FACHB-248</name>
    <dbReference type="NCBI Taxonomy" id="1842502"/>
    <lineage>
        <taxon>Bacteria</taxon>
        <taxon>Bacillati</taxon>
        <taxon>Cyanobacteriota</taxon>
        <taxon>Cyanophyceae</taxon>
        <taxon>Nostocales</taxon>
        <taxon>Scytonemataceae</taxon>
        <taxon>Scytonema</taxon>
    </lineage>
</organism>
<keyword evidence="2" id="KW-1185">Reference proteome</keyword>
<dbReference type="RefSeq" id="WP_186227469.1">
    <property type="nucleotide sequence ID" value="NZ_JACJTA010000028.1"/>
</dbReference>